<proteinExistence type="predicted"/>
<reference evidence="2" key="1">
    <citation type="journal article" date="2014" name="Int. J. Syst. Evol. Microbiol.">
        <title>Complete genome sequence of Corynebacterium casei LMG S-19264T (=DSM 44701T), isolated from a smear-ripened cheese.</title>
        <authorList>
            <consortium name="US DOE Joint Genome Institute (JGI-PGF)"/>
            <person name="Walter F."/>
            <person name="Albersmeier A."/>
            <person name="Kalinowski J."/>
            <person name="Ruckert C."/>
        </authorList>
    </citation>
    <scope>NUCLEOTIDE SEQUENCE</scope>
    <source>
        <strain evidence="2">CGMCC 1.15958</strain>
    </source>
</reference>
<evidence type="ECO:0000313" key="3">
    <source>
        <dbReference type="Proteomes" id="UP000609064"/>
    </source>
</evidence>
<comment type="caution">
    <text evidence="2">The sequence shown here is derived from an EMBL/GenBank/DDBJ whole genome shotgun (WGS) entry which is preliminary data.</text>
</comment>
<evidence type="ECO:0000313" key="2">
    <source>
        <dbReference type="EMBL" id="GGD42055.1"/>
    </source>
</evidence>
<keyword evidence="3" id="KW-1185">Reference proteome</keyword>
<dbReference type="SUPFAM" id="SSF53756">
    <property type="entry name" value="UDP-Glycosyltransferase/glycogen phosphorylase"/>
    <property type="match status" value="1"/>
</dbReference>
<evidence type="ECO:0000256" key="1">
    <source>
        <dbReference type="SAM" id="Coils"/>
    </source>
</evidence>
<reference evidence="2" key="2">
    <citation type="submission" date="2020-09" db="EMBL/GenBank/DDBJ databases">
        <authorList>
            <person name="Sun Q."/>
            <person name="Zhou Y."/>
        </authorList>
    </citation>
    <scope>NUCLEOTIDE SEQUENCE</scope>
    <source>
        <strain evidence="2">CGMCC 1.15958</strain>
    </source>
</reference>
<dbReference type="EMBL" id="BMKK01000001">
    <property type="protein sequence ID" value="GGD42055.1"/>
    <property type="molecule type" value="Genomic_DNA"/>
</dbReference>
<gene>
    <name evidence="2" type="ORF">GCM10011514_02510</name>
</gene>
<dbReference type="RefSeq" id="WP_188763830.1">
    <property type="nucleotide sequence ID" value="NZ_BMKK01000001.1"/>
</dbReference>
<protein>
    <submittedName>
        <fullName evidence="2">Glycosyltransferase WbuB</fullName>
    </submittedName>
</protein>
<accession>A0A916YEJ1</accession>
<organism evidence="2 3">
    <name type="scientific">Emticicia aquatilis</name>
    <dbReference type="NCBI Taxonomy" id="1537369"/>
    <lineage>
        <taxon>Bacteria</taxon>
        <taxon>Pseudomonadati</taxon>
        <taxon>Bacteroidota</taxon>
        <taxon>Cytophagia</taxon>
        <taxon>Cytophagales</taxon>
        <taxon>Leadbetterellaceae</taxon>
        <taxon>Emticicia</taxon>
    </lineage>
</organism>
<dbReference type="Proteomes" id="UP000609064">
    <property type="component" value="Unassembled WGS sequence"/>
</dbReference>
<feature type="coiled-coil region" evidence="1">
    <location>
        <begin position="368"/>
        <end position="395"/>
    </location>
</feature>
<sequence length="404" mass="45229">MSHKVIIVNRHYPPNPGITGESAWDLAKYLIEKHQIEVHIVNIEGNDDGGGAKRTPVGKLHTLQTLYDGKSKLLKQLAGFLDGFMLIRKAKSIDKNAAIIVMTSPPLLPFWASMLLGSRTPPGGTPPKRKWALWSMDLFPEAFVAIGMIAEKSAVYQWFLKKTYKNAPNKLIALGRKQAEVLGEKYIDKSTVHGLQSTNKLDTTILPCGVIFHQTYESQLPVWRKENDNKIYFGYCGNLNDAHNGQFLIEFIKAFNPEKHHLVLALYGKKAQKVLEFAKNYEGISTLPNVPRSQLNFLDVHLVSLLTKYTHLMIPSKAVSAVAAGGAILFCGSQESDNWDMLQEAAWLIREDADLSEQIKEYLGNLTTEDLAIKKQNAQRLNADLQQNVLKAYEEIADFVAQVS</sequence>
<keyword evidence="1" id="KW-0175">Coiled coil</keyword>
<name>A0A916YEJ1_9BACT</name>
<dbReference type="AlphaFoldDB" id="A0A916YEJ1"/>